<keyword evidence="2" id="KW-0812">Transmembrane</keyword>
<keyword evidence="2" id="KW-1133">Transmembrane helix</keyword>
<dbReference type="InParanoid" id="F2URY5"/>
<gene>
    <name evidence="3" type="ORF">PTSG_10645</name>
</gene>
<feature type="compositionally biased region" description="Basic residues" evidence="1">
    <location>
        <begin position="1428"/>
        <end position="1439"/>
    </location>
</feature>
<feature type="compositionally biased region" description="Low complexity" evidence="1">
    <location>
        <begin position="151"/>
        <end position="164"/>
    </location>
</feature>
<evidence type="ECO:0000256" key="1">
    <source>
        <dbReference type="SAM" id="MobiDB-lite"/>
    </source>
</evidence>
<feature type="region of interest" description="Disordered" evidence="1">
    <location>
        <begin position="128"/>
        <end position="167"/>
    </location>
</feature>
<feature type="compositionally biased region" description="Basic and acidic residues" evidence="1">
    <location>
        <begin position="1452"/>
        <end position="1477"/>
    </location>
</feature>
<feature type="compositionally biased region" description="Low complexity" evidence="1">
    <location>
        <begin position="128"/>
        <end position="140"/>
    </location>
</feature>
<feature type="transmembrane region" description="Helical" evidence="2">
    <location>
        <begin position="1379"/>
        <end position="1401"/>
    </location>
</feature>
<proteinExistence type="predicted"/>
<evidence type="ECO:0000313" key="4">
    <source>
        <dbReference type="Proteomes" id="UP000007799"/>
    </source>
</evidence>
<feature type="region of interest" description="Disordered" evidence="1">
    <location>
        <begin position="1410"/>
        <end position="1477"/>
    </location>
</feature>
<accession>F2URY5</accession>
<evidence type="ECO:0000313" key="3">
    <source>
        <dbReference type="EMBL" id="EGD80390.1"/>
    </source>
</evidence>
<dbReference type="GeneID" id="16068706"/>
<name>F2URY5_SALR5</name>
<keyword evidence="4" id="KW-1185">Reference proteome</keyword>
<protein>
    <submittedName>
        <fullName evidence="3">Uncharacterized protein</fullName>
    </submittedName>
</protein>
<dbReference type="RefSeq" id="XP_004988180.1">
    <property type="nucleotide sequence ID" value="XM_004988123.1"/>
</dbReference>
<reference evidence="3" key="1">
    <citation type="submission" date="2009-08" db="EMBL/GenBank/DDBJ databases">
        <title>Annotation of Salpingoeca rosetta.</title>
        <authorList>
            <consortium name="The Broad Institute Genome Sequencing Platform"/>
            <person name="Russ C."/>
            <person name="Cuomo C."/>
            <person name="Burger G."/>
            <person name="Gray M.W."/>
            <person name="Holland P.W.H."/>
            <person name="King N."/>
            <person name="Lang F.B.F."/>
            <person name="Roger A.J."/>
            <person name="Ruiz-Trillo I."/>
            <person name="Young S.K."/>
            <person name="Zeng Q."/>
            <person name="Gargeya S."/>
            <person name="Alvarado L."/>
            <person name="Berlin A."/>
            <person name="Chapman S.B."/>
            <person name="Chen Z."/>
            <person name="Freedman E."/>
            <person name="Gellesch M."/>
            <person name="Goldberg J."/>
            <person name="Griggs A."/>
            <person name="Gujja S."/>
            <person name="Heilman E."/>
            <person name="Heiman D."/>
            <person name="Howarth C."/>
            <person name="Mehta T."/>
            <person name="Neiman D."/>
            <person name="Pearson M."/>
            <person name="Roberts A."/>
            <person name="Saif S."/>
            <person name="Shea T."/>
            <person name="Shenoy N."/>
            <person name="Sisk P."/>
            <person name="Stolte C."/>
            <person name="Sykes S."/>
            <person name="White J."/>
            <person name="Yandava C."/>
            <person name="Haas B."/>
            <person name="Nusbaum C."/>
            <person name="Birren B."/>
        </authorList>
    </citation>
    <scope>NUCLEOTIDE SEQUENCE [LARGE SCALE GENOMIC DNA]</scope>
    <source>
        <strain evidence="3">ATCC 50818</strain>
    </source>
</reference>
<dbReference type="EMBL" id="GL832992">
    <property type="protein sequence ID" value="EGD80390.1"/>
    <property type="molecule type" value="Genomic_DNA"/>
</dbReference>
<dbReference type="eggNOG" id="ENOG502QPQ7">
    <property type="taxonomic scope" value="Eukaryota"/>
</dbReference>
<evidence type="ECO:0000256" key="2">
    <source>
        <dbReference type="SAM" id="Phobius"/>
    </source>
</evidence>
<feature type="compositionally biased region" description="Basic and acidic residues" evidence="1">
    <location>
        <begin position="1413"/>
        <end position="1427"/>
    </location>
</feature>
<sequence>MPSHLAVLGPVAPCRIGENVVVVGFHRNSVPIVRGGRLKTSMRLKVLSSATELDVVGNNASTQLLSRLDARGSDGGRGLLSLLGFHLASSLIKAQSTSYFRSAHTHDNLLTFLLGHFQLAHMSTSIRSTTTTTTTITPASPNAPPPPPPSSSSSNSDDSSSSSSGRRRRLVLDEDKWAYTALYVEVRVYDTLDGQAQGGLSANVTLAQGTGGIVEHDMHATLGAALSFRGKLQASVAGAVDFNDNDKTMSIAGEVETPQYPAAWVAVDTWWTWWEDGDALHINTTHTTTFMESGDQASGLLRIQADKASNELIVHHTMTSDRGFDTTMQVLRANASTRDTRDYHILEVTVSEAAVAVDEESKLALDEWRGMLLQVARANSSSGAHAILMTIDADLSGVALGGPTTFTTQLWSDDGSTIVMDAELSGGTNALLTWHSNVTTSDTPQYDVIDFDVTQLGLYADGDPIVAVDTWHRFRVMTVKGGVFDVGTRELVVSVLVDFEGSALPQDAATLIADVSGNGEVIDIDVAAVGDNTLNMTWHSNATAAEDADYDIFLFELPRAGLYWNDDAFFAVDTWHQFVIKSLKSGGGGAGDDLNDFEAWVLFDMEVGDEVAAISFGAWYNDGVVSLNTSWAGTDALLFALHVNATSTEDADYDIFLLDMPRAGFYWNDDAVFAVDTWHQFVIKSLKSGGGAGDDLNDFEAWVLFDMEVGDEVAAISFGAWYNDGVVSLNTSWAGTDALLFALHVNATSTEDADYDIFLLELPRAGFYWNDDAVFAVDTWHQFVIKSVKVDTDDLNDFEAWVLFDMEIGDEVGTITFEEWYNNDVLSFNLSWAGVDTLLLTVHANATSTEDADYDIFLLDMPRAGFYWNDDAFFAVTDWSEGTIKTLKAGSSAALNDFEAWVLFDMEVGDEVGTFAFEEWYNGGVLSFNSSWAGTDTVLCTVHANATSTENADYDIYLLDMPRAGVYRNGDAVFAVKDWDHFEVWSVKSGGTPSPNDVVASFLVTLEGDLVPKGEMSEDFHMASRDNSFNMTSTVGFPASSVTLVVMRQEVDSHNYVTFDVTRHLHGIAVPEALEDWHADLALNLYDDGLGNCHFANVTDFVFTHDLTRVFVVHPHSLLHLCDDTRTLGIDLLFGVTTLGGAGGDAGAVAMVLDADFDDADSSGGGGGGDDLRASISLGHSMVRRPEEGPVQACGVLTGDGDGVDATVEVCEYVTDSSEAEVADGSARLFFQETMGIESTGMNMTWSLSGLLFATSAGSTLPTKKLRAVKLKFVFLKDFSEWTTEAENGTDSDEYKARYDLWQDLLNKGLLDLLLSQVISEGAQEGSVVWNARVEDREKEDVDVIKTSVMKQGVTFASLGQGTVQGDVVDDDGSDDTGVIVGAVLGTIAGVALIALIFVLYNRRGQREEEEAAEKKHEEELKQQHHHEQQHHHRPHERRHNVYEAPAAVTGDKTDKSRQRPGEYHLEHHHRAVEVEV</sequence>
<organism evidence="4">
    <name type="scientific">Salpingoeca rosetta (strain ATCC 50818 / BSB-021)</name>
    <dbReference type="NCBI Taxonomy" id="946362"/>
    <lineage>
        <taxon>Eukaryota</taxon>
        <taxon>Choanoflagellata</taxon>
        <taxon>Craspedida</taxon>
        <taxon>Salpingoecidae</taxon>
        <taxon>Salpingoeca</taxon>
    </lineage>
</organism>
<dbReference type="Proteomes" id="UP000007799">
    <property type="component" value="Unassembled WGS sequence"/>
</dbReference>
<feature type="compositionally biased region" description="Pro residues" evidence="1">
    <location>
        <begin position="141"/>
        <end position="150"/>
    </location>
</feature>
<keyword evidence="2" id="KW-0472">Membrane</keyword>
<dbReference type="STRING" id="946362.F2URY5"/>
<dbReference type="KEGG" id="sre:PTSG_10645"/>